<feature type="region of interest" description="Disordered" evidence="1">
    <location>
        <begin position="61"/>
        <end position="101"/>
    </location>
</feature>
<dbReference type="EMBL" id="JAAPAO010000003">
    <property type="protein sequence ID" value="KAF4678138.1"/>
    <property type="molecule type" value="Genomic_DNA"/>
</dbReference>
<feature type="compositionally biased region" description="Basic and acidic residues" evidence="1">
    <location>
        <begin position="86"/>
        <end position="101"/>
    </location>
</feature>
<sequence>MRSDSANDSSPHADRTSDSTVSSPPLWAWELKNEIDSLRSLQEDIQAVKTLQEKMEKLLTKVDNLQLNSPTQTNKKTANGETGSTETDKQKTNSDHQKELE</sequence>
<protein>
    <submittedName>
        <fullName evidence="2">Uncharacterized protein</fullName>
    </submittedName>
</protein>
<keyword evidence="3" id="KW-1185">Reference proteome</keyword>
<organism evidence="2 3">
    <name type="scientific">Perkinsus chesapeaki</name>
    <name type="common">Clam parasite</name>
    <name type="synonym">Perkinsus andrewsi</name>
    <dbReference type="NCBI Taxonomy" id="330153"/>
    <lineage>
        <taxon>Eukaryota</taxon>
        <taxon>Sar</taxon>
        <taxon>Alveolata</taxon>
        <taxon>Perkinsozoa</taxon>
        <taxon>Perkinsea</taxon>
        <taxon>Perkinsida</taxon>
        <taxon>Perkinsidae</taxon>
        <taxon>Perkinsus</taxon>
    </lineage>
</organism>
<feature type="region of interest" description="Disordered" evidence="1">
    <location>
        <begin position="1"/>
        <end position="26"/>
    </location>
</feature>
<reference evidence="2 3" key="1">
    <citation type="submission" date="2020-04" db="EMBL/GenBank/DDBJ databases">
        <title>Perkinsus chesapeaki whole genome sequence.</title>
        <authorList>
            <person name="Bogema D.R."/>
        </authorList>
    </citation>
    <scope>NUCLEOTIDE SEQUENCE [LARGE SCALE GENOMIC DNA]</scope>
    <source>
        <strain evidence="2">ATCC PRA-425</strain>
    </source>
</reference>
<name>A0A7J6N2K0_PERCH</name>
<proteinExistence type="predicted"/>
<gene>
    <name evidence="2" type="ORF">FOL47_005417</name>
</gene>
<accession>A0A7J6N2K0</accession>
<dbReference type="AlphaFoldDB" id="A0A7J6N2K0"/>
<evidence type="ECO:0000313" key="2">
    <source>
        <dbReference type="EMBL" id="KAF4678138.1"/>
    </source>
</evidence>
<dbReference type="Proteomes" id="UP000591131">
    <property type="component" value="Unassembled WGS sequence"/>
</dbReference>
<comment type="caution">
    <text evidence="2">The sequence shown here is derived from an EMBL/GenBank/DDBJ whole genome shotgun (WGS) entry which is preliminary data.</text>
</comment>
<evidence type="ECO:0000313" key="3">
    <source>
        <dbReference type="Proteomes" id="UP000591131"/>
    </source>
</evidence>
<evidence type="ECO:0000256" key="1">
    <source>
        <dbReference type="SAM" id="MobiDB-lite"/>
    </source>
</evidence>
<feature type="compositionally biased region" description="Polar residues" evidence="1">
    <location>
        <begin position="63"/>
        <end position="85"/>
    </location>
</feature>
<feature type="non-terminal residue" evidence="2">
    <location>
        <position position="101"/>
    </location>
</feature>
<feature type="compositionally biased region" description="Basic and acidic residues" evidence="1">
    <location>
        <begin position="1"/>
        <end position="17"/>
    </location>
</feature>